<dbReference type="EC" id="2.1.3.2" evidence="3 8"/>
<dbReference type="Gene3D" id="3.40.50.1370">
    <property type="entry name" value="Aspartate/ornithine carbamoyltransferase"/>
    <property type="match status" value="2"/>
</dbReference>
<evidence type="ECO:0000313" key="13">
    <source>
        <dbReference type="Proteomes" id="UP000318093"/>
    </source>
</evidence>
<accession>A0A537JHK2</accession>
<comment type="caution">
    <text evidence="12">The sequence shown here is derived from an EMBL/GenBank/DDBJ whole genome shotgun (WGS) entry which is preliminary data.</text>
</comment>
<sequence>MAAPAALHLWTGWPHVLRAQQFDPAALDRVFREARLAEEIINSGGSNLLKGKIVLTLFYEPSTRTRLSFEFATYHLGGRVLSSEAAREFSSAAKGESIEDTIRVVCRYRPAAIVIRHYEEGAAERAAAVAADPRTGRPIPIFNAGDGPGQHPTQALLDAYTIWRVRGTLEGAAVAVAGDLLNGRTARSLCYLLAKYPGVSFKLIAPRPVQMKDDLLAYLRRHRVPFVQTEDLAAGVRDVDVLYVTRIQKERFENQNMEAYEQIRDAFSVTSDILSHLPQNAIVMHPLPRVEGPHSELPTSVDADPRVIIFDQTEAGMYVRMGLLKLTCAVDRTASRIAR</sequence>
<dbReference type="Pfam" id="PF00185">
    <property type="entry name" value="OTCace"/>
    <property type="match status" value="1"/>
</dbReference>
<evidence type="ECO:0000313" key="12">
    <source>
        <dbReference type="EMBL" id="TMI82984.1"/>
    </source>
</evidence>
<comment type="function">
    <text evidence="6">Catalyzes the condensation of carbamoyl phosphate and aspartate to form carbamoyl aspartate and inorganic phosphate, the committed step in the de novo pyrimidine nucleotide biosynthesis pathway.</text>
</comment>
<comment type="pathway">
    <text evidence="1">Pyrimidine metabolism; UMP biosynthesis via de novo pathway; (S)-dihydroorotate from bicarbonate: step 2/3.</text>
</comment>
<dbReference type="EMBL" id="VBAN01000134">
    <property type="protein sequence ID" value="TMI82984.1"/>
    <property type="molecule type" value="Genomic_DNA"/>
</dbReference>
<dbReference type="Proteomes" id="UP000318093">
    <property type="component" value="Unassembled WGS sequence"/>
</dbReference>
<evidence type="ECO:0000256" key="2">
    <source>
        <dbReference type="ARBA" id="ARBA00008896"/>
    </source>
</evidence>
<dbReference type="NCBIfam" id="NF002032">
    <property type="entry name" value="PRK00856.1"/>
    <property type="match status" value="1"/>
</dbReference>
<comment type="similarity">
    <text evidence="2">Belongs to the aspartate/ornithine carbamoyltransferase superfamily. ATCase family.</text>
</comment>
<proteinExistence type="inferred from homology"/>
<dbReference type="PROSITE" id="PS00097">
    <property type="entry name" value="CARBAMOYLTRANSFERASE"/>
    <property type="match status" value="1"/>
</dbReference>
<evidence type="ECO:0000256" key="7">
    <source>
        <dbReference type="ARBA" id="ARBA00048859"/>
    </source>
</evidence>
<dbReference type="InterPro" id="IPR006130">
    <property type="entry name" value="Asp/Orn_carbamoylTrfase"/>
</dbReference>
<dbReference type="PANTHER" id="PTHR45753:SF6">
    <property type="entry name" value="ASPARTATE CARBAMOYLTRANSFERASE"/>
    <property type="match status" value="1"/>
</dbReference>
<dbReference type="InterPro" id="IPR036901">
    <property type="entry name" value="Asp/Orn_carbamoylTrfase_sf"/>
</dbReference>
<dbReference type="GO" id="GO:0004070">
    <property type="term" value="F:aspartate carbamoyltransferase activity"/>
    <property type="evidence" value="ECO:0007669"/>
    <property type="project" value="UniProtKB-UniRule"/>
</dbReference>
<dbReference type="GO" id="GO:0044205">
    <property type="term" value="P:'de novo' UMP biosynthetic process"/>
    <property type="evidence" value="ECO:0007669"/>
    <property type="project" value="UniProtKB-UniPathway"/>
</dbReference>
<dbReference type="GO" id="GO:0016597">
    <property type="term" value="F:amino acid binding"/>
    <property type="evidence" value="ECO:0007669"/>
    <property type="project" value="InterPro"/>
</dbReference>
<dbReference type="UniPathway" id="UPA00070">
    <property type="reaction ID" value="UER00116"/>
</dbReference>
<keyword evidence="5" id="KW-0665">Pyrimidine biosynthesis</keyword>
<organism evidence="12 13">
    <name type="scientific">Candidatus Segetimicrobium genomatis</name>
    <dbReference type="NCBI Taxonomy" id="2569760"/>
    <lineage>
        <taxon>Bacteria</taxon>
        <taxon>Bacillati</taxon>
        <taxon>Candidatus Sysuimicrobiota</taxon>
        <taxon>Candidatus Sysuimicrobiia</taxon>
        <taxon>Candidatus Sysuimicrobiales</taxon>
        <taxon>Candidatus Segetimicrobiaceae</taxon>
        <taxon>Candidatus Segetimicrobium</taxon>
    </lineage>
</organism>
<dbReference type="SUPFAM" id="SSF53671">
    <property type="entry name" value="Aspartate/ornithine carbamoyltransferase"/>
    <property type="match status" value="1"/>
</dbReference>
<dbReference type="PRINTS" id="PR00100">
    <property type="entry name" value="AOTCASE"/>
</dbReference>
<evidence type="ECO:0000259" key="11">
    <source>
        <dbReference type="Pfam" id="PF02729"/>
    </source>
</evidence>
<dbReference type="GO" id="GO:0006520">
    <property type="term" value="P:amino acid metabolic process"/>
    <property type="evidence" value="ECO:0007669"/>
    <property type="project" value="InterPro"/>
</dbReference>
<dbReference type="AlphaFoldDB" id="A0A537JHK2"/>
<evidence type="ECO:0000256" key="6">
    <source>
        <dbReference type="ARBA" id="ARBA00043884"/>
    </source>
</evidence>
<evidence type="ECO:0000256" key="5">
    <source>
        <dbReference type="ARBA" id="ARBA00022975"/>
    </source>
</evidence>
<evidence type="ECO:0000256" key="4">
    <source>
        <dbReference type="ARBA" id="ARBA00022679"/>
    </source>
</evidence>
<dbReference type="NCBIfam" id="TIGR00670">
    <property type="entry name" value="asp_carb_tr"/>
    <property type="match status" value="1"/>
</dbReference>
<protein>
    <recommendedName>
        <fullName evidence="3 8">Aspartate carbamoyltransferase</fullName>
        <ecNumber evidence="3 8">2.1.3.2</ecNumber>
    </recommendedName>
</protein>
<name>A0A537JHK2_9BACT</name>
<dbReference type="FunFam" id="3.40.50.1370:FF:000002">
    <property type="entry name" value="Aspartate carbamoyltransferase 2"/>
    <property type="match status" value="1"/>
</dbReference>
<evidence type="ECO:0000256" key="8">
    <source>
        <dbReference type="NCBIfam" id="TIGR00670"/>
    </source>
</evidence>
<reference evidence="12 13" key="1">
    <citation type="journal article" date="2019" name="Nat. Microbiol.">
        <title>Mediterranean grassland soil C-N compound turnover is dependent on rainfall and depth, and is mediated by genomically divergent microorganisms.</title>
        <authorList>
            <person name="Diamond S."/>
            <person name="Andeer P.F."/>
            <person name="Li Z."/>
            <person name="Crits-Christoph A."/>
            <person name="Burstein D."/>
            <person name="Anantharaman K."/>
            <person name="Lane K.R."/>
            <person name="Thomas B.C."/>
            <person name="Pan C."/>
            <person name="Northen T.R."/>
            <person name="Banfield J.F."/>
        </authorList>
    </citation>
    <scope>NUCLEOTIDE SEQUENCE [LARGE SCALE GENOMIC DNA]</scope>
    <source>
        <strain evidence="12">NP_6</strain>
    </source>
</reference>
<dbReference type="PANTHER" id="PTHR45753">
    <property type="entry name" value="ORNITHINE CARBAMOYLTRANSFERASE, MITOCHONDRIAL"/>
    <property type="match status" value="1"/>
</dbReference>
<evidence type="ECO:0000256" key="3">
    <source>
        <dbReference type="ARBA" id="ARBA00013008"/>
    </source>
</evidence>
<keyword evidence="4 9" id="KW-0808">Transferase</keyword>
<evidence type="ECO:0000259" key="10">
    <source>
        <dbReference type="Pfam" id="PF00185"/>
    </source>
</evidence>
<evidence type="ECO:0000256" key="1">
    <source>
        <dbReference type="ARBA" id="ARBA00004852"/>
    </source>
</evidence>
<feature type="domain" description="Aspartate/ornithine carbamoyltransferase Asp/Orn-binding" evidence="10">
    <location>
        <begin position="171"/>
        <end position="326"/>
    </location>
</feature>
<dbReference type="PRINTS" id="PR00101">
    <property type="entry name" value="ATCASE"/>
</dbReference>
<dbReference type="GO" id="GO:0006207">
    <property type="term" value="P:'de novo' pyrimidine nucleobase biosynthetic process"/>
    <property type="evidence" value="ECO:0007669"/>
    <property type="project" value="InterPro"/>
</dbReference>
<gene>
    <name evidence="12" type="primary">pyrB</name>
    <name evidence="12" type="ORF">E6H03_04580</name>
</gene>
<evidence type="ECO:0000256" key="9">
    <source>
        <dbReference type="RuleBase" id="RU003634"/>
    </source>
</evidence>
<dbReference type="InterPro" id="IPR002082">
    <property type="entry name" value="Asp_carbamoyltransf"/>
</dbReference>
<dbReference type="InterPro" id="IPR006131">
    <property type="entry name" value="Asp_carbamoyltransf_Asp/Orn-bd"/>
</dbReference>
<dbReference type="InterPro" id="IPR006132">
    <property type="entry name" value="Asp/Orn_carbamoyltranf_P-bd"/>
</dbReference>
<dbReference type="Pfam" id="PF02729">
    <property type="entry name" value="OTCace_N"/>
    <property type="match status" value="1"/>
</dbReference>
<feature type="domain" description="Aspartate/ornithine carbamoyltransferase carbamoyl-P binding" evidence="11">
    <location>
        <begin position="15"/>
        <end position="163"/>
    </location>
</feature>
<comment type="catalytic activity">
    <reaction evidence="7">
        <text>carbamoyl phosphate + L-aspartate = N-carbamoyl-L-aspartate + phosphate + H(+)</text>
        <dbReference type="Rhea" id="RHEA:20013"/>
        <dbReference type="ChEBI" id="CHEBI:15378"/>
        <dbReference type="ChEBI" id="CHEBI:29991"/>
        <dbReference type="ChEBI" id="CHEBI:32814"/>
        <dbReference type="ChEBI" id="CHEBI:43474"/>
        <dbReference type="ChEBI" id="CHEBI:58228"/>
        <dbReference type="EC" id="2.1.3.2"/>
    </reaction>
</comment>